<evidence type="ECO:0000313" key="1">
    <source>
        <dbReference type="EMBL" id="SDY66774.1"/>
    </source>
</evidence>
<dbReference type="PANTHER" id="PTHR30032:SF4">
    <property type="entry name" value="AMIDASE ENHANCER"/>
    <property type="match status" value="1"/>
</dbReference>
<gene>
    <name evidence="1" type="ORF">SAMN05216554_1090</name>
</gene>
<dbReference type="EMBL" id="FNPZ01000001">
    <property type="protein sequence ID" value="SDY66774.1"/>
    <property type="molecule type" value="Genomic_DNA"/>
</dbReference>
<sequence length="376" mass="37706">MGSRGNVVSRQGRARGRITAAAIVAMVLVGGTAAAASAVGIATMAASNENADSAATASDSLALNSELQPLVSSAGLPTPERVSGADRFDGAVKISQRAFPGQAPVVYVASGENFPDALGAGPAASHEGGPLLLTTSASLPTVVQTEITRLAPSKIVAVGGVNTISPAVFTVLQSLAPTVVRIDGADRFEVSRRIAAYAFASSSKAYVVTGVDFPDALGTGSAAASKDAPVILVNGTAAAVDAPTLTLLQNLGVTQVWIGGGPNSVSTGIESSLDASRPTYRLAGNDRFLGSEVINREAFTENSNYVVLASGAVYPDALSGSALAGALNAPLYLVPSDCVPDGVLSDIRSRSATNVLILGGVNTLGAPVQSLTSCGW</sequence>
<dbReference type="OrthoDB" id="3758789at2"/>
<dbReference type="Proteomes" id="UP000198891">
    <property type="component" value="Unassembled WGS sequence"/>
</dbReference>
<evidence type="ECO:0000313" key="2">
    <source>
        <dbReference type="Proteomes" id="UP000198891"/>
    </source>
</evidence>
<accession>A0A1H3LRX0</accession>
<dbReference type="GO" id="GO:0030288">
    <property type="term" value="C:outer membrane-bounded periplasmic space"/>
    <property type="evidence" value="ECO:0007669"/>
    <property type="project" value="TreeGrafter"/>
</dbReference>
<organism evidence="1 2">
    <name type="scientific">Herbiconiux ginsengi</name>
    <dbReference type="NCBI Taxonomy" id="381665"/>
    <lineage>
        <taxon>Bacteria</taxon>
        <taxon>Bacillati</taxon>
        <taxon>Actinomycetota</taxon>
        <taxon>Actinomycetes</taxon>
        <taxon>Micrococcales</taxon>
        <taxon>Microbacteriaceae</taxon>
        <taxon>Herbiconiux</taxon>
    </lineage>
</organism>
<dbReference type="Pfam" id="PF04122">
    <property type="entry name" value="CW_binding_2"/>
    <property type="match status" value="3"/>
</dbReference>
<dbReference type="InterPro" id="IPR051922">
    <property type="entry name" value="Bact_Sporulation_Assoc"/>
</dbReference>
<name>A0A1H3LRX0_9MICO</name>
<keyword evidence="2" id="KW-1185">Reference proteome</keyword>
<dbReference type="AlphaFoldDB" id="A0A1H3LRX0"/>
<reference evidence="1 2" key="1">
    <citation type="submission" date="2016-10" db="EMBL/GenBank/DDBJ databases">
        <authorList>
            <person name="de Groot N.N."/>
        </authorList>
    </citation>
    <scope>NUCLEOTIDE SEQUENCE [LARGE SCALE GENOMIC DNA]</scope>
    <source>
        <strain evidence="1 2">CGMCC 4.3491</strain>
    </source>
</reference>
<dbReference type="STRING" id="381665.SAMN05216554_1090"/>
<dbReference type="InterPro" id="IPR007253">
    <property type="entry name" value="Cell_wall-bd_2"/>
</dbReference>
<proteinExistence type="predicted"/>
<dbReference type="PANTHER" id="PTHR30032">
    <property type="entry name" value="N-ACETYLMURAMOYL-L-ALANINE AMIDASE-RELATED"/>
    <property type="match status" value="1"/>
</dbReference>
<protein>
    <submittedName>
        <fullName evidence="1">Lactocepin</fullName>
    </submittedName>
</protein>